<comment type="caution">
    <text evidence="1">The sequence shown here is derived from an EMBL/GenBank/DDBJ whole genome shotgun (WGS) entry which is preliminary data.</text>
</comment>
<accession>A0A927IH11</accession>
<reference evidence="1" key="1">
    <citation type="submission" date="2020-09" db="EMBL/GenBank/DDBJ databases">
        <title>Pelagicoccus enzymogenes sp. nov. with an EPS production, isolated from marine sediment.</title>
        <authorList>
            <person name="Feng X."/>
        </authorList>
    </citation>
    <scope>NUCLEOTIDE SEQUENCE</scope>
    <source>
        <strain evidence="1">NFK12</strain>
    </source>
</reference>
<keyword evidence="2" id="KW-1185">Reference proteome</keyword>
<gene>
    <name evidence="1" type="ORF">IEN85_19860</name>
</gene>
<proteinExistence type="predicted"/>
<dbReference type="AlphaFoldDB" id="A0A927IH11"/>
<dbReference type="Proteomes" id="UP000622317">
    <property type="component" value="Unassembled WGS sequence"/>
</dbReference>
<evidence type="ECO:0000313" key="2">
    <source>
        <dbReference type="Proteomes" id="UP000622317"/>
    </source>
</evidence>
<organism evidence="1 2">
    <name type="scientific">Pelagicoccus enzymogenes</name>
    <dbReference type="NCBI Taxonomy" id="2773457"/>
    <lineage>
        <taxon>Bacteria</taxon>
        <taxon>Pseudomonadati</taxon>
        <taxon>Verrucomicrobiota</taxon>
        <taxon>Opitutia</taxon>
        <taxon>Puniceicoccales</taxon>
        <taxon>Pelagicoccaceae</taxon>
        <taxon>Pelagicoccus</taxon>
    </lineage>
</organism>
<protein>
    <submittedName>
        <fullName evidence="1">Uncharacterized protein</fullName>
    </submittedName>
</protein>
<dbReference type="RefSeq" id="WP_191618848.1">
    <property type="nucleotide sequence ID" value="NZ_JACYFG010000051.1"/>
</dbReference>
<name>A0A927IH11_9BACT</name>
<evidence type="ECO:0000313" key="1">
    <source>
        <dbReference type="EMBL" id="MBD5781767.1"/>
    </source>
</evidence>
<sequence length="55" mass="6086">MKLKIKSLCGLKKAAIKEHFEEIQLLVARPRYVCSKCARVAGCGSHLCKARKLSA</sequence>
<dbReference type="EMBL" id="JACYFG010000051">
    <property type="protein sequence ID" value="MBD5781767.1"/>
    <property type="molecule type" value="Genomic_DNA"/>
</dbReference>